<sequence length="110" mass="12038">MYTIYAERELFVGSGRSITTDSGILLLLDLVLTGDRTLFVLADLLAQILNCAKNLLTSGISSITLNWFPDHAAISCCHHRVPLSISPFVLHHKAQTCGIISDKFASFSQC</sequence>
<accession>A0A024GII6</accession>
<dbReference type="EMBL" id="CAIX01000123">
    <property type="protein sequence ID" value="CCI46332.1"/>
    <property type="molecule type" value="Genomic_DNA"/>
</dbReference>
<evidence type="ECO:0000313" key="2">
    <source>
        <dbReference type="Proteomes" id="UP000053237"/>
    </source>
</evidence>
<comment type="caution">
    <text evidence="1">The sequence shown here is derived from an EMBL/GenBank/DDBJ whole genome shotgun (WGS) entry which is preliminary data.</text>
</comment>
<protein>
    <submittedName>
        <fullName evidence="1">Uncharacterized protein</fullName>
    </submittedName>
</protein>
<keyword evidence="2" id="KW-1185">Reference proteome</keyword>
<reference evidence="1 2" key="1">
    <citation type="submission" date="2012-05" db="EMBL/GenBank/DDBJ databases">
        <title>Recombination and specialization in a pathogen metapopulation.</title>
        <authorList>
            <person name="Gardiner A."/>
            <person name="Kemen E."/>
            <person name="Schultz-Larsen T."/>
            <person name="MacLean D."/>
            <person name="Van Oosterhout C."/>
            <person name="Jones J.D.G."/>
        </authorList>
    </citation>
    <scope>NUCLEOTIDE SEQUENCE [LARGE SCALE GENOMIC DNA]</scope>
    <source>
        <strain evidence="1 2">Ac Nc2</strain>
    </source>
</reference>
<evidence type="ECO:0000313" key="1">
    <source>
        <dbReference type="EMBL" id="CCI46332.1"/>
    </source>
</evidence>
<dbReference type="AlphaFoldDB" id="A0A024GII6"/>
<dbReference type="InParanoid" id="A0A024GII6"/>
<organism evidence="1 2">
    <name type="scientific">Albugo candida</name>
    <dbReference type="NCBI Taxonomy" id="65357"/>
    <lineage>
        <taxon>Eukaryota</taxon>
        <taxon>Sar</taxon>
        <taxon>Stramenopiles</taxon>
        <taxon>Oomycota</taxon>
        <taxon>Peronosporomycetes</taxon>
        <taxon>Albuginales</taxon>
        <taxon>Albuginaceae</taxon>
        <taxon>Albugo</taxon>
    </lineage>
</organism>
<gene>
    <name evidence="1" type="ORF">BN9_072610</name>
</gene>
<name>A0A024GII6_9STRA</name>
<dbReference type="Proteomes" id="UP000053237">
    <property type="component" value="Unassembled WGS sequence"/>
</dbReference>
<proteinExistence type="predicted"/>